<dbReference type="PANTHER" id="PTHR46344:SF27">
    <property type="entry name" value="KELCH REPEAT SUPERFAMILY PROTEIN"/>
    <property type="match status" value="1"/>
</dbReference>
<reference evidence="3 4" key="1">
    <citation type="journal article" date="2018" name="Nat. Genet.">
        <title>The Rosa genome provides new insights in the design of modern roses.</title>
        <authorList>
            <person name="Bendahmane M."/>
        </authorList>
    </citation>
    <scope>NUCLEOTIDE SEQUENCE [LARGE SCALE GENOMIC DNA]</scope>
    <source>
        <strain evidence="4">cv. Old Blush</strain>
    </source>
</reference>
<dbReference type="EMBL" id="PDCK01000043">
    <property type="protein sequence ID" value="PRQ34050.1"/>
    <property type="molecule type" value="Genomic_DNA"/>
</dbReference>
<dbReference type="PANTHER" id="PTHR46344">
    <property type="entry name" value="OS02G0202900 PROTEIN"/>
    <property type="match status" value="1"/>
</dbReference>
<keyword evidence="2" id="KW-0677">Repeat</keyword>
<dbReference type="AlphaFoldDB" id="A0A2P6QIQ7"/>
<gene>
    <name evidence="3" type="ORF">RchiOBHm_Chr5g0064521</name>
</gene>
<accession>A0A2P6QIQ7</accession>
<evidence type="ECO:0000313" key="4">
    <source>
        <dbReference type="Proteomes" id="UP000238479"/>
    </source>
</evidence>
<dbReference type="SUPFAM" id="SSF117281">
    <property type="entry name" value="Kelch motif"/>
    <property type="match status" value="1"/>
</dbReference>
<protein>
    <submittedName>
        <fullName evidence="3">Putative kelch-type beta propeller</fullName>
    </submittedName>
</protein>
<dbReference type="InterPro" id="IPR015915">
    <property type="entry name" value="Kelch-typ_b-propeller"/>
</dbReference>
<name>A0A2P6QIQ7_ROSCH</name>
<dbReference type="SMART" id="SM00612">
    <property type="entry name" value="Kelch"/>
    <property type="match status" value="2"/>
</dbReference>
<dbReference type="STRING" id="74649.A0A2P6QIQ7"/>
<dbReference type="OMA" id="HFLCAKL"/>
<keyword evidence="1" id="KW-0880">Kelch repeat</keyword>
<proteinExistence type="predicted"/>
<dbReference type="OrthoDB" id="45365at2759"/>
<organism evidence="3 4">
    <name type="scientific">Rosa chinensis</name>
    <name type="common">China rose</name>
    <dbReference type="NCBI Taxonomy" id="74649"/>
    <lineage>
        <taxon>Eukaryota</taxon>
        <taxon>Viridiplantae</taxon>
        <taxon>Streptophyta</taxon>
        <taxon>Embryophyta</taxon>
        <taxon>Tracheophyta</taxon>
        <taxon>Spermatophyta</taxon>
        <taxon>Magnoliopsida</taxon>
        <taxon>eudicotyledons</taxon>
        <taxon>Gunneridae</taxon>
        <taxon>Pentapetalae</taxon>
        <taxon>rosids</taxon>
        <taxon>fabids</taxon>
        <taxon>Rosales</taxon>
        <taxon>Rosaceae</taxon>
        <taxon>Rosoideae</taxon>
        <taxon>Rosoideae incertae sedis</taxon>
        <taxon>Rosa</taxon>
    </lineage>
</organism>
<dbReference type="Gene3D" id="2.120.10.80">
    <property type="entry name" value="Kelch-type beta propeller"/>
    <property type="match status" value="1"/>
</dbReference>
<evidence type="ECO:0000256" key="2">
    <source>
        <dbReference type="ARBA" id="ARBA00022737"/>
    </source>
</evidence>
<comment type="caution">
    <text evidence="3">The sequence shown here is derived from an EMBL/GenBank/DDBJ whole genome shotgun (WGS) entry which is preliminary data.</text>
</comment>
<dbReference type="Proteomes" id="UP000238479">
    <property type="component" value="Chromosome 5"/>
</dbReference>
<dbReference type="InterPro" id="IPR006652">
    <property type="entry name" value="Kelch_1"/>
</dbReference>
<evidence type="ECO:0000313" key="3">
    <source>
        <dbReference type="EMBL" id="PRQ34050.1"/>
    </source>
</evidence>
<keyword evidence="4" id="KW-1185">Reference proteome</keyword>
<sequence length="377" mass="42500">MWYLSRTPSNRKPNDDSSFSLRNSIFTVSDSGFFQDICMIEVPNKSVVDHEEHNKEEETCPFSFSFPKWEWFAYLCSPTQFHSVAVPRNSSMFRVQVIGILPQHFLCAKLVRGPKPYVTLCTYSCSENSLNDVPKMNCADRNLFGAACAILDGWLYVAGGYKDNSLDTFPSSHLNSAERLNLKTRQWEALQNMPNPRAFASGIAHGGRFFVVGGGSNAALKHSAEIYNPSNNSWGSLKSFVPQEADGFTATSLNGRLMILTWSDRLGVKLWLYTVITHPILIYNCRRIGFLPNQIVERPRLKAHGARMVPVGGKEVWVLVGENERIFQVDGSSAWPVFPAPMYKPSEGHEVVSKGHIYAFSFHGFRISWRQIPVYSI</sequence>
<evidence type="ECO:0000256" key="1">
    <source>
        <dbReference type="ARBA" id="ARBA00022441"/>
    </source>
</evidence>
<dbReference type="Gramene" id="PRQ34050">
    <property type="protein sequence ID" value="PRQ34050"/>
    <property type="gene ID" value="RchiOBHm_Chr5g0064521"/>
</dbReference>
<dbReference type="Pfam" id="PF01344">
    <property type="entry name" value="Kelch_1"/>
    <property type="match status" value="2"/>
</dbReference>